<protein>
    <recommendedName>
        <fullName evidence="1">TNase-like domain-containing protein</fullName>
    </recommendedName>
</protein>
<gene>
    <name evidence="2" type="ORF">METZ01_LOCUS358923</name>
</gene>
<dbReference type="InterPro" id="IPR035437">
    <property type="entry name" value="SNase_OB-fold_sf"/>
</dbReference>
<feature type="domain" description="TNase-like" evidence="1">
    <location>
        <begin position="8"/>
        <end position="154"/>
    </location>
</feature>
<dbReference type="InterPro" id="IPR016071">
    <property type="entry name" value="Staphylococal_nuclease_OB-fold"/>
</dbReference>
<evidence type="ECO:0000313" key="2">
    <source>
        <dbReference type="EMBL" id="SVD06069.1"/>
    </source>
</evidence>
<name>A0A382S839_9ZZZZ</name>
<reference evidence="2" key="1">
    <citation type="submission" date="2018-05" db="EMBL/GenBank/DDBJ databases">
        <authorList>
            <person name="Lanie J.A."/>
            <person name="Ng W.-L."/>
            <person name="Kazmierczak K.M."/>
            <person name="Andrzejewski T.M."/>
            <person name="Davidsen T.M."/>
            <person name="Wayne K.J."/>
            <person name="Tettelin H."/>
            <person name="Glass J.I."/>
            <person name="Rusch D."/>
            <person name="Podicherti R."/>
            <person name="Tsui H.-C.T."/>
            <person name="Winkler M.E."/>
        </authorList>
    </citation>
    <scope>NUCLEOTIDE SEQUENCE</scope>
</reference>
<dbReference type="EMBL" id="UINC01127144">
    <property type="protein sequence ID" value="SVD06069.1"/>
    <property type="molecule type" value="Genomic_DNA"/>
</dbReference>
<organism evidence="2">
    <name type="scientific">marine metagenome</name>
    <dbReference type="NCBI Taxonomy" id="408172"/>
    <lineage>
        <taxon>unclassified sequences</taxon>
        <taxon>metagenomes</taxon>
        <taxon>ecological metagenomes</taxon>
    </lineage>
</organism>
<accession>A0A382S839</accession>
<dbReference type="Pfam" id="PF00565">
    <property type="entry name" value="SNase"/>
    <property type="match status" value="1"/>
</dbReference>
<proteinExistence type="predicted"/>
<dbReference type="SUPFAM" id="SSF50199">
    <property type="entry name" value="Staphylococcal nuclease"/>
    <property type="match status" value="1"/>
</dbReference>
<feature type="non-terminal residue" evidence="2">
    <location>
        <position position="155"/>
    </location>
</feature>
<dbReference type="AlphaFoldDB" id="A0A382S839"/>
<evidence type="ECO:0000259" key="1">
    <source>
        <dbReference type="SMART" id="SM00318"/>
    </source>
</evidence>
<dbReference type="SMART" id="SM00318">
    <property type="entry name" value="SNc"/>
    <property type="match status" value="1"/>
</dbReference>
<dbReference type="Gene3D" id="2.40.50.90">
    <property type="match status" value="1"/>
</dbReference>
<sequence>MAKKVDVKEYQCELIKVVDGDTIDCFIDLGFNLKTKKRVRYMGIDTWESRTRDKEEKVKGLAAKARNKELLEGGVFKLKSFGTGKFGRVLGEIFVDPEIVGEHINECIANDDSDIDLDHDGWVSVNDILIEEGHAYEYYGGKKKDFEEEIAKEKA</sequence>